<keyword evidence="2" id="KW-1185">Reference proteome</keyword>
<dbReference type="Gene3D" id="1.25.40.10">
    <property type="entry name" value="Tetratricopeptide repeat domain"/>
    <property type="match status" value="1"/>
</dbReference>
<dbReference type="InterPro" id="IPR006597">
    <property type="entry name" value="Sel1-like"/>
</dbReference>
<dbReference type="STRING" id="1513271.XM47_06810"/>
<dbReference type="AlphaFoldDB" id="A0A0J8GSR7"/>
<evidence type="ECO:0000313" key="1">
    <source>
        <dbReference type="EMBL" id="KMT65835.1"/>
    </source>
</evidence>
<dbReference type="Proteomes" id="UP000037600">
    <property type="component" value="Unassembled WGS sequence"/>
</dbReference>
<dbReference type="SMART" id="SM00671">
    <property type="entry name" value="SEL1"/>
    <property type="match status" value="2"/>
</dbReference>
<reference evidence="1 2" key="1">
    <citation type="submission" date="2015-04" db="EMBL/GenBank/DDBJ databases">
        <title>Draft Genome Sequence of the Novel Agar-Digesting Marine Bacterium Q1.</title>
        <authorList>
            <person name="Li Y."/>
            <person name="Li D."/>
            <person name="Chen G."/>
            <person name="Du Z."/>
        </authorList>
    </citation>
    <scope>NUCLEOTIDE SEQUENCE [LARGE SCALE GENOMIC DNA]</scope>
    <source>
        <strain evidence="1 2">Q1</strain>
    </source>
</reference>
<gene>
    <name evidence="1" type="ORF">XM47_06810</name>
</gene>
<evidence type="ECO:0008006" key="3">
    <source>
        <dbReference type="Google" id="ProtNLM"/>
    </source>
</evidence>
<protein>
    <recommendedName>
        <fullName evidence="3">Sel1 repeat family protein</fullName>
    </recommendedName>
</protein>
<comment type="caution">
    <text evidence="1">The sequence shown here is derived from an EMBL/GenBank/DDBJ whole genome shotgun (WGS) entry which is preliminary data.</text>
</comment>
<organism evidence="1 2">
    <name type="scientific">Catenovulum maritimum</name>
    <dbReference type="NCBI Taxonomy" id="1513271"/>
    <lineage>
        <taxon>Bacteria</taxon>
        <taxon>Pseudomonadati</taxon>
        <taxon>Pseudomonadota</taxon>
        <taxon>Gammaproteobacteria</taxon>
        <taxon>Alteromonadales</taxon>
        <taxon>Alteromonadaceae</taxon>
        <taxon>Catenovulum</taxon>
    </lineage>
</organism>
<sequence>MVIKDLTEQVSELTNQVNQLKNPTPSKSDSLKPSAQKMFATGVYYAKNKDYIHAAKWFRRSAMAGHGKAMFYLGMMFIKEQGLPQSLIHSYVWMSLAQVYDVSEAKAAKNEIQHKLTARELNLAQRLAADRYEDIEHELIKLR</sequence>
<name>A0A0J8GSR7_9ALTE</name>
<accession>A0A0J8GSR7</accession>
<dbReference type="EMBL" id="LAZL01000009">
    <property type="protein sequence ID" value="KMT65835.1"/>
    <property type="molecule type" value="Genomic_DNA"/>
</dbReference>
<evidence type="ECO:0000313" key="2">
    <source>
        <dbReference type="Proteomes" id="UP000037600"/>
    </source>
</evidence>
<proteinExistence type="predicted"/>
<dbReference type="SUPFAM" id="SSF81901">
    <property type="entry name" value="HCP-like"/>
    <property type="match status" value="1"/>
</dbReference>
<dbReference type="InterPro" id="IPR011990">
    <property type="entry name" value="TPR-like_helical_dom_sf"/>
</dbReference>